<protein>
    <submittedName>
        <fullName evidence="17">Cytochrome o ubiquinol oxidase subunit I</fullName>
    </submittedName>
</protein>
<comment type="caution">
    <text evidence="17">The sequence shown here is derived from an EMBL/GenBank/DDBJ whole genome shotgun (WGS) entry which is preliminary data.</text>
</comment>
<keyword evidence="12" id="KW-0186">Copper</keyword>
<evidence type="ECO:0000256" key="8">
    <source>
        <dbReference type="ARBA" id="ARBA00022723"/>
    </source>
</evidence>
<feature type="transmembrane region" description="Helical" evidence="15">
    <location>
        <begin position="145"/>
        <end position="168"/>
    </location>
</feature>
<comment type="similarity">
    <text evidence="2 14">Belongs to the heme-copper respiratory oxidase family.</text>
</comment>
<evidence type="ECO:0000313" key="18">
    <source>
        <dbReference type="Proteomes" id="UP000189940"/>
    </source>
</evidence>
<dbReference type="RefSeq" id="WP_079447853.1">
    <property type="nucleotide sequence ID" value="NZ_MWPQ01000053.1"/>
</dbReference>
<reference evidence="17 18" key="1">
    <citation type="submission" date="2017-02" db="EMBL/GenBank/DDBJ databases">
        <title>Genome sequence of the nitrite-oxidizing bacterium Nitrobacter vulgaris strain Ab1.</title>
        <authorList>
            <person name="Mellbye B.L."/>
            <person name="Davis E.W."/>
            <person name="Spieck E."/>
            <person name="Chang J.H."/>
            <person name="Bottomley P.J."/>
            <person name="Sayavedra-Soto L.A."/>
        </authorList>
    </citation>
    <scope>NUCLEOTIDE SEQUENCE [LARGE SCALE GENOMIC DNA]</scope>
    <source>
        <strain evidence="17 18">Ab1</strain>
    </source>
</reference>
<dbReference type="Gene3D" id="1.20.210.10">
    <property type="entry name" value="Cytochrome c oxidase-like, subunit I domain"/>
    <property type="match status" value="1"/>
</dbReference>
<dbReference type="OrthoDB" id="9803294at2"/>
<feature type="transmembrane region" description="Helical" evidence="15">
    <location>
        <begin position="59"/>
        <end position="81"/>
    </location>
</feature>
<evidence type="ECO:0000256" key="9">
    <source>
        <dbReference type="ARBA" id="ARBA00022982"/>
    </source>
</evidence>
<feature type="transmembrane region" description="Helical" evidence="15">
    <location>
        <begin position="578"/>
        <end position="599"/>
    </location>
</feature>
<feature type="transmembrane region" description="Helical" evidence="15">
    <location>
        <begin position="452"/>
        <end position="474"/>
    </location>
</feature>
<dbReference type="GO" id="GO:0022904">
    <property type="term" value="P:respiratory electron transport chain"/>
    <property type="evidence" value="ECO:0007669"/>
    <property type="project" value="TreeGrafter"/>
</dbReference>
<evidence type="ECO:0000256" key="13">
    <source>
        <dbReference type="ARBA" id="ARBA00023136"/>
    </source>
</evidence>
<proteinExistence type="inferred from homology"/>
<organism evidence="17 18">
    <name type="scientific">Nitrobacter vulgaris</name>
    <dbReference type="NCBI Taxonomy" id="29421"/>
    <lineage>
        <taxon>Bacteria</taxon>
        <taxon>Pseudomonadati</taxon>
        <taxon>Pseudomonadota</taxon>
        <taxon>Alphaproteobacteria</taxon>
        <taxon>Hyphomicrobiales</taxon>
        <taxon>Nitrobacteraceae</taxon>
        <taxon>Nitrobacter</taxon>
    </lineage>
</organism>
<feature type="transmembrane region" description="Helical" evidence="15">
    <location>
        <begin position="376"/>
        <end position="401"/>
    </location>
</feature>
<feature type="domain" description="Cytochrome oxidase subunit I profile" evidence="16">
    <location>
        <begin position="39"/>
        <end position="554"/>
    </location>
</feature>
<evidence type="ECO:0000256" key="1">
    <source>
        <dbReference type="ARBA" id="ARBA00004651"/>
    </source>
</evidence>
<gene>
    <name evidence="17" type="ORF">B2M20_14990</name>
</gene>
<feature type="transmembrane region" description="Helical" evidence="15">
    <location>
        <begin position="307"/>
        <end position="328"/>
    </location>
</feature>
<keyword evidence="6 14" id="KW-0679">Respiratory chain</keyword>
<evidence type="ECO:0000313" key="17">
    <source>
        <dbReference type="EMBL" id="OPH81933.1"/>
    </source>
</evidence>
<dbReference type="GO" id="GO:0020037">
    <property type="term" value="F:heme binding"/>
    <property type="evidence" value="ECO:0007669"/>
    <property type="project" value="InterPro"/>
</dbReference>
<evidence type="ECO:0000256" key="2">
    <source>
        <dbReference type="ARBA" id="ARBA00009578"/>
    </source>
</evidence>
<dbReference type="PRINTS" id="PR01165">
    <property type="entry name" value="CYCOXIDASEI"/>
</dbReference>
<dbReference type="SUPFAM" id="SSF81442">
    <property type="entry name" value="Cytochrome c oxidase subunit I-like"/>
    <property type="match status" value="1"/>
</dbReference>
<dbReference type="InterPro" id="IPR000883">
    <property type="entry name" value="Cyt_C_Oxase_1"/>
</dbReference>
<dbReference type="GO" id="GO:0009486">
    <property type="term" value="F:cytochrome bo3 ubiquinol oxidase activity"/>
    <property type="evidence" value="ECO:0007669"/>
    <property type="project" value="TreeGrafter"/>
</dbReference>
<evidence type="ECO:0000256" key="11">
    <source>
        <dbReference type="ARBA" id="ARBA00023004"/>
    </source>
</evidence>
<feature type="transmembrane region" description="Helical" evidence="15">
    <location>
        <begin position="486"/>
        <end position="509"/>
    </location>
</feature>
<evidence type="ECO:0000256" key="3">
    <source>
        <dbReference type="ARBA" id="ARBA00022448"/>
    </source>
</evidence>
<name>A0A1V4HVJ5_NITVU</name>
<keyword evidence="13 15" id="KW-0472">Membrane</keyword>
<dbReference type="GO" id="GO:0005886">
    <property type="term" value="C:plasma membrane"/>
    <property type="evidence" value="ECO:0007669"/>
    <property type="project" value="UniProtKB-SubCell"/>
</dbReference>
<keyword evidence="11" id="KW-0408">Iron</keyword>
<keyword evidence="3 14" id="KW-0813">Transport</keyword>
<dbReference type="InterPro" id="IPR023615">
    <property type="entry name" value="Cyt_c_Oxase_su1_BS"/>
</dbReference>
<evidence type="ECO:0000256" key="12">
    <source>
        <dbReference type="ARBA" id="ARBA00023008"/>
    </source>
</evidence>
<keyword evidence="7 14" id="KW-0812">Transmembrane</keyword>
<dbReference type="GO" id="GO:0009060">
    <property type="term" value="P:aerobic respiration"/>
    <property type="evidence" value="ECO:0007669"/>
    <property type="project" value="InterPro"/>
</dbReference>
<evidence type="ECO:0000256" key="14">
    <source>
        <dbReference type="RuleBase" id="RU000370"/>
    </source>
</evidence>
<feature type="transmembrane region" description="Helical" evidence="15">
    <location>
        <begin position="348"/>
        <end position="369"/>
    </location>
</feature>
<evidence type="ECO:0000256" key="6">
    <source>
        <dbReference type="ARBA" id="ARBA00022660"/>
    </source>
</evidence>
<accession>A0A1V4HVJ5</accession>
<feature type="transmembrane region" description="Helical" evidence="15">
    <location>
        <begin position="272"/>
        <end position="295"/>
    </location>
</feature>
<evidence type="ECO:0000256" key="10">
    <source>
        <dbReference type="ARBA" id="ARBA00022989"/>
    </source>
</evidence>
<keyword evidence="9 14" id="KW-0249">Electron transport</keyword>
<evidence type="ECO:0000256" key="15">
    <source>
        <dbReference type="SAM" id="Phobius"/>
    </source>
</evidence>
<dbReference type="InterPro" id="IPR036927">
    <property type="entry name" value="Cyt_c_oxase-like_su1_sf"/>
</dbReference>
<evidence type="ECO:0000256" key="7">
    <source>
        <dbReference type="ARBA" id="ARBA00022692"/>
    </source>
</evidence>
<keyword evidence="18" id="KW-1185">Reference proteome</keyword>
<keyword evidence="8" id="KW-0479">Metal-binding</keyword>
<dbReference type="PROSITE" id="PS50855">
    <property type="entry name" value="COX1"/>
    <property type="match status" value="1"/>
</dbReference>
<dbReference type="AlphaFoldDB" id="A0A1V4HVJ5"/>
<keyword evidence="5 14" id="KW-0349">Heme</keyword>
<dbReference type="Pfam" id="PF00115">
    <property type="entry name" value="COX1"/>
    <property type="match status" value="1"/>
</dbReference>
<keyword evidence="10 15" id="KW-1133">Transmembrane helix</keyword>
<dbReference type="Proteomes" id="UP000189940">
    <property type="component" value="Unassembled WGS sequence"/>
</dbReference>
<evidence type="ECO:0000256" key="5">
    <source>
        <dbReference type="ARBA" id="ARBA00022617"/>
    </source>
</evidence>
<feature type="transmembrane region" description="Helical" evidence="15">
    <location>
        <begin position="224"/>
        <end position="252"/>
    </location>
</feature>
<dbReference type="GO" id="GO:0046872">
    <property type="term" value="F:metal ion binding"/>
    <property type="evidence" value="ECO:0007669"/>
    <property type="project" value="UniProtKB-KW"/>
</dbReference>
<dbReference type="InterPro" id="IPR023616">
    <property type="entry name" value="Cyt_c_oxase-like_su1_dom"/>
</dbReference>
<dbReference type="GO" id="GO:0004129">
    <property type="term" value="F:cytochrome-c oxidase activity"/>
    <property type="evidence" value="ECO:0007669"/>
    <property type="project" value="InterPro"/>
</dbReference>
<sequence length="657" mass="72635">MLGKLTIDALPFYSGVAMAGALTVVCGALGVVAIITWLGRWRFLWSEWLTSLDHKKIGIMYVILALIMLVRGVVDALMIRTQQAFAFEPHGYLPPDHFNQIFTSHATIMMFFVAMPFVLGLFSIVIPQQIGARRVAFPFMNSAGLWLTVSGATLVMISLVVGRFSTAYWTAYPPQSGMQFSPDVGVDYWIWAVLLSSVGSILAGICFLVTIVKRRAPGMRLMMMPLFTWTALCASILIIFAYPSLIVAAALLGLDRHLGTQFFAGSDGVLNYISLFWIWGHPHVYILILPACGIYSEVVATFSGRRLFGYKSLVYSMVAITGLSLVVWLHHFYTIGSGVDVNAFFGRAAPLIAVPTIVTIVCWSLTIYLGQVKFSVPMLFTLGFIVTFLVGGITGFLFAVIPPSIHDTTFRVAHFHNLLIPGALFGYFAGYQYWFPKAFGFRLEEKWGRRAFWCWIVGFCLAFMPLYILGFMGMPQRLNRSDVADWQPYLIVAQAGVLFIVCGVTFLAIQIGVSIRDRKTLAASSNDPWNGRTLEWATASPPATYNFAAVPHVQGIDPWWTLKQAGTLDHRSARFHDIIMPGKSSAGIMLGAMSFVFAFAMIWQIWWLAAAGGLGIFAAVLSQTFHDHAGQRIPASEVEAIESRRGVSPALGREART</sequence>
<feature type="transmembrane region" description="Helical" evidence="15">
    <location>
        <begin position="12"/>
        <end position="38"/>
    </location>
</feature>
<feature type="transmembrane region" description="Helical" evidence="15">
    <location>
        <begin position="101"/>
        <end position="125"/>
    </location>
</feature>
<feature type="transmembrane region" description="Helical" evidence="15">
    <location>
        <begin position="188"/>
        <end position="212"/>
    </location>
</feature>
<dbReference type="PROSITE" id="PS00077">
    <property type="entry name" value="COX1_CUB"/>
    <property type="match status" value="1"/>
</dbReference>
<keyword evidence="4" id="KW-1003">Cell membrane</keyword>
<feature type="transmembrane region" description="Helical" evidence="15">
    <location>
        <begin position="413"/>
        <end position="431"/>
    </location>
</feature>
<dbReference type="GO" id="GO:0015990">
    <property type="term" value="P:electron transport coupled proton transport"/>
    <property type="evidence" value="ECO:0007669"/>
    <property type="project" value="TreeGrafter"/>
</dbReference>
<comment type="subcellular location">
    <subcellularLocation>
        <location evidence="1">Cell membrane</location>
        <topology evidence="1">Multi-pass membrane protein</topology>
    </subcellularLocation>
</comment>
<evidence type="ECO:0000256" key="4">
    <source>
        <dbReference type="ARBA" id="ARBA00022475"/>
    </source>
</evidence>
<dbReference type="EMBL" id="MWPQ01000053">
    <property type="protein sequence ID" value="OPH81933.1"/>
    <property type="molecule type" value="Genomic_DNA"/>
</dbReference>
<dbReference type="STRING" id="29421.B2M20_14990"/>
<evidence type="ECO:0000259" key="16">
    <source>
        <dbReference type="PROSITE" id="PS50855"/>
    </source>
</evidence>
<dbReference type="PANTHER" id="PTHR10422:SF35">
    <property type="entry name" value="CYTOCHROME BO(3) UBIQUINOL OXIDASE SUBUNIT 1"/>
    <property type="match status" value="1"/>
</dbReference>
<dbReference type="PANTHER" id="PTHR10422">
    <property type="entry name" value="CYTOCHROME C OXIDASE SUBUNIT 1"/>
    <property type="match status" value="1"/>
</dbReference>